<dbReference type="GO" id="GO:0004089">
    <property type="term" value="F:carbonate dehydratase activity"/>
    <property type="evidence" value="ECO:0007669"/>
    <property type="project" value="InterPro"/>
</dbReference>
<dbReference type="Proteomes" id="UP000547674">
    <property type="component" value="Unassembled WGS sequence"/>
</dbReference>
<feature type="binding site" evidence="2">
    <location>
        <position position="48"/>
    </location>
    <ligand>
        <name>Zn(2+)</name>
        <dbReference type="ChEBI" id="CHEBI:29105"/>
    </ligand>
</feature>
<comment type="similarity">
    <text evidence="1">Belongs to the beta-class carbonic anhydrase family.</text>
</comment>
<gene>
    <name evidence="3" type="ORF">HKN21_16285</name>
</gene>
<dbReference type="InterPro" id="IPR036874">
    <property type="entry name" value="Carbonic_anhydrase_sf"/>
</dbReference>
<evidence type="ECO:0000313" key="3">
    <source>
        <dbReference type="EMBL" id="NNF08322.1"/>
    </source>
</evidence>
<dbReference type="Gene3D" id="3.40.1050.10">
    <property type="entry name" value="Carbonic anhydrase"/>
    <property type="match status" value="1"/>
</dbReference>
<sequence length="205" mass="21701">MNPKEALERLREGNRQFAAGVLDSQLGSLVRREELTSGQAPIATIVSCSDSRVPSEFVFNQGLGDLFVIRVAGNVDAPAVVASAEFGVANLNIPLLIVVGHSNCGAVQAAIAHVKSDAEGVQNLAAILDHIAPVARDAYATYSSKNKYSLEETVERKNVQNVVNVLKTQSEVIAAAIQNQDVLVVGAHYSLETGVVDFFDGDAAD</sequence>
<dbReference type="EMBL" id="JABDJR010000653">
    <property type="protein sequence ID" value="NNF08322.1"/>
    <property type="molecule type" value="Genomic_DNA"/>
</dbReference>
<protein>
    <submittedName>
        <fullName evidence="3">Carbonic anhydrase</fullName>
    </submittedName>
</protein>
<name>A0A7Y2EC05_UNCEI</name>
<feature type="binding site" evidence="2">
    <location>
        <position position="50"/>
    </location>
    <ligand>
        <name>Zn(2+)</name>
        <dbReference type="ChEBI" id="CHEBI:29105"/>
    </ligand>
</feature>
<keyword evidence="2" id="KW-0479">Metal-binding</keyword>
<dbReference type="PANTHER" id="PTHR11002:SF79">
    <property type="entry name" value="CARBONIC ANHYDRASE 2"/>
    <property type="match status" value="1"/>
</dbReference>
<reference evidence="3 4" key="1">
    <citation type="submission" date="2020-03" db="EMBL/GenBank/DDBJ databases">
        <title>Metabolic flexibility allows generalist bacteria to become dominant in a frequently disturbed ecosystem.</title>
        <authorList>
            <person name="Chen Y.-J."/>
            <person name="Leung P.M."/>
            <person name="Bay S.K."/>
            <person name="Hugenholtz P."/>
            <person name="Kessler A.J."/>
            <person name="Shelley G."/>
            <person name="Waite D.W."/>
            <person name="Cook P.L."/>
            <person name="Greening C."/>
        </authorList>
    </citation>
    <scope>NUCLEOTIDE SEQUENCE [LARGE SCALE GENOMIC DNA]</scope>
    <source>
        <strain evidence="3">SS_bin_28</strain>
    </source>
</reference>
<accession>A0A7Y2EC05</accession>
<comment type="caution">
    <text evidence="3">The sequence shown here is derived from an EMBL/GenBank/DDBJ whole genome shotgun (WGS) entry which is preliminary data.</text>
</comment>
<evidence type="ECO:0000256" key="2">
    <source>
        <dbReference type="PIRSR" id="PIRSR601765-1"/>
    </source>
</evidence>
<dbReference type="SUPFAM" id="SSF53056">
    <property type="entry name" value="beta-carbonic anhydrase, cab"/>
    <property type="match status" value="1"/>
</dbReference>
<dbReference type="GO" id="GO:0008270">
    <property type="term" value="F:zinc ion binding"/>
    <property type="evidence" value="ECO:0007669"/>
    <property type="project" value="InterPro"/>
</dbReference>
<evidence type="ECO:0000256" key="1">
    <source>
        <dbReference type="ARBA" id="ARBA00006217"/>
    </source>
</evidence>
<evidence type="ECO:0000313" key="4">
    <source>
        <dbReference type="Proteomes" id="UP000547674"/>
    </source>
</evidence>
<organism evidence="3 4">
    <name type="scientific">Eiseniibacteriota bacterium</name>
    <dbReference type="NCBI Taxonomy" id="2212470"/>
    <lineage>
        <taxon>Bacteria</taxon>
        <taxon>Candidatus Eiseniibacteriota</taxon>
    </lineage>
</organism>
<feature type="binding site" evidence="2">
    <location>
        <position position="101"/>
    </location>
    <ligand>
        <name>Zn(2+)</name>
        <dbReference type="ChEBI" id="CHEBI:29105"/>
    </ligand>
</feature>
<keyword evidence="2" id="KW-0862">Zinc</keyword>
<dbReference type="SMART" id="SM00947">
    <property type="entry name" value="Pro_CA"/>
    <property type="match status" value="1"/>
</dbReference>
<feature type="binding site" evidence="2">
    <location>
        <position position="104"/>
    </location>
    <ligand>
        <name>Zn(2+)</name>
        <dbReference type="ChEBI" id="CHEBI:29105"/>
    </ligand>
</feature>
<proteinExistence type="inferred from homology"/>
<dbReference type="InterPro" id="IPR001765">
    <property type="entry name" value="Carbonic_anhydrase"/>
</dbReference>
<dbReference type="PANTHER" id="PTHR11002">
    <property type="entry name" value="CARBONIC ANHYDRASE"/>
    <property type="match status" value="1"/>
</dbReference>
<dbReference type="Pfam" id="PF00484">
    <property type="entry name" value="Pro_CA"/>
    <property type="match status" value="1"/>
</dbReference>
<comment type="cofactor">
    <cofactor evidence="2">
        <name>Zn(2+)</name>
        <dbReference type="ChEBI" id="CHEBI:29105"/>
    </cofactor>
    <text evidence="2">Binds 1 zinc ion per subunit.</text>
</comment>
<dbReference type="AlphaFoldDB" id="A0A7Y2EC05"/>